<reference evidence="7 8" key="1">
    <citation type="submission" date="2016-10" db="EMBL/GenBank/DDBJ databases">
        <authorList>
            <person name="de Groot N.N."/>
        </authorList>
    </citation>
    <scope>NUCLEOTIDE SEQUENCE [LARGE SCALE GENOMIC DNA]</scope>
    <source>
        <strain evidence="7 8">DSM 16619</strain>
    </source>
</reference>
<evidence type="ECO:0000256" key="1">
    <source>
        <dbReference type="ARBA" id="ARBA00022491"/>
    </source>
</evidence>
<dbReference type="Proteomes" id="UP000198781">
    <property type="component" value="Unassembled WGS sequence"/>
</dbReference>
<proteinExistence type="predicted"/>
<name>A0A1G7ATW4_9BURK</name>
<dbReference type="Pfam" id="PF00440">
    <property type="entry name" value="TetR_N"/>
    <property type="match status" value="1"/>
</dbReference>
<dbReference type="InterPro" id="IPR050109">
    <property type="entry name" value="HTH-type_TetR-like_transc_reg"/>
</dbReference>
<evidence type="ECO:0000256" key="3">
    <source>
        <dbReference type="ARBA" id="ARBA00023125"/>
    </source>
</evidence>
<organism evidence="7 8">
    <name type="scientific">Paracidovorax valerianellae</name>
    <dbReference type="NCBI Taxonomy" id="187868"/>
    <lineage>
        <taxon>Bacteria</taxon>
        <taxon>Pseudomonadati</taxon>
        <taxon>Pseudomonadota</taxon>
        <taxon>Betaproteobacteria</taxon>
        <taxon>Burkholderiales</taxon>
        <taxon>Comamonadaceae</taxon>
        <taxon>Paracidovorax</taxon>
    </lineage>
</organism>
<dbReference type="SUPFAM" id="SSF48498">
    <property type="entry name" value="Tetracyclin repressor-like, C-terminal domain"/>
    <property type="match status" value="1"/>
</dbReference>
<dbReference type="AlphaFoldDB" id="A0A1G7ATW4"/>
<evidence type="ECO:0000256" key="4">
    <source>
        <dbReference type="ARBA" id="ARBA00023163"/>
    </source>
</evidence>
<dbReference type="GO" id="GO:0003700">
    <property type="term" value="F:DNA-binding transcription factor activity"/>
    <property type="evidence" value="ECO:0007669"/>
    <property type="project" value="TreeGrafter"/>
</dbReference>
<dbReference type="InterPro" id="IPR036271">
    <property type="entry name" value="Tet_transcr_reg_TetR-rel_C_sf"/>
</dbReference>
<sequence length="230" mass="25645">MARRTKEDAVATRNSLLDAAEQVFYQKGVSHASLNEIAQAAGATRGAIYWHFKDKVDLFNAMMERVTLPLERANGECESNEDMAPLQRMRGVIDLVLRNLAQDERMQRVFEIAFFRVEYVEELAGVRDRHIAACDAFRQQLARDLHLAADAQKLELPMAPEIAAIALQAIFDGLVQGWILNRANFDLPSTGRASVDAYLRGLGLDLPPLPDWLQDCSLRSMCPHAVGAVP</sequence>
<protein>
    <submittedName>
        <fullName evidence="7">Transcriptional regulator, TetR family</fullName>
    </submittedName>
</protein>
<dbReference type="EMBL" id="FMZC01000013">
    <property type="protein sequence ID" value="SDE18243.1"/>
    <property type="molecule type" value="Genomic_DNA"/>
</dbReference>
<evidence type="ECO:0000256" key="5">
    <source>
        <dbReference type="PROSITE-ProRule" id="PRU00335"/>
    </source>
</evidence>
<evidence type="ECO:0000313" key="7">
    <source>
        <dbReference type="EMBL" id="SDE18243.1"/>
    </source>
</evidence>
<keyword evidence="2" id="KW-0805">Transcription regulation</keyword>
<keyword evidence="8" id="KW-1185">Reference proteome</keyword>
<evidence type="ECO:0000259" key="6">
    <source>
        <dbReference type="PROSITE" id="PS50977"/>
    </source>
</evidence>
<dbReference type="PANTHER" id="PTHR30055:SF240">
    <property type="entry name" value="HTH-TYPE TRANSCRIPTIONAL REGULATOR ACRR"/>
    <property type="match status" value="1"/>
</dbReference>
<feature type="DNA-binding region" description="H-T-H motif" evidence="5">
    <location>
        <begin position="33"/>
        <end position="52"/>
    </location>
</feature>
<keyword evidence="3 5" id="KW-0238">DNA-binding</keyword>
<evidence type="ECO:0000313" key="8">
    <source>
        <dbReference type="Proteomes" id="UP000198781"/>
    </source>
</evidence>
<dbReference type="OrthoDB" id="5816932at2"/>
<accession>A0A1G7ATW4</accession>
<dbReference type="Gene3D" id="1.10.357.10">
    <property type="entry name" value="Tetracycline Repressor, domain 2"/>
    <property type="match status" value="1"/>
</dbReference>
<dbReference type="InterPro" id="IPR013572">
    <property type="entry name" value="Tscrpt_reg_MAATS_C"/>
</dbReference>
<dbReference type="Pfam" id="PF08361">
    <property type="entry name" value="TetR_C_2"/>
    <property type="match status" value="1"/>
</dbReference>
<keyword evidence="1" id="KW-0678">Repressor</keyword>
<feature type="domain" description="HTH tetR-type" evidence="6">
    <location>
        <begin position="10"/>
        <end position="70"/>
    </location>
</feature>
<dbReference type="STRING" id="187868.SAMN05192589_11362"/>
<dbReference type="PROSITE" id="PS01081">
    <property type="entry name" value="HTH_TETR_1"/>
    <property type="match status" value="1"/>
</dbReference>
<dbReference type="InterPro" id="IPR009057">
    <property type="entry name" value="Homeodomain-like_sf"/>
</dbReference>
<dbReference type="InterPro" id="IPR001647">
    <property type="entry name" value="HTH_TetR"/>
</dbReference>
<evidence type="ECO:0000256" key="2">
    <source>
        <dbReference type="ARBA" id="ARBA00023015"/>
    </source>
</evidence>
<keyword evidence="4" id="KW-0804">Transcription</keyword>
<dbReference type="PANTHER" id="PTHR30055">
    <property type="entry name" value="HTH-TYPE TRANSCRIPTIONAL REGULATOR RUTR"/>
    <property type="match status" value="1"/>
</dbReference>
<dbReference type="PRINTS" id="PR00455">
    <property type="entry name" value="HTHTETR"/>
</dbReference>
<gene>
    <name evidence="7" type="ORF">SAMN05192589_11362</name>
</gene>
<dbReference type="GO" id="GO:0000976">
    <property type="term" value="F:transcription cis-regulatory region binding"/>
    <property type="evidence" value="ECO:0007669"/>
    <property type="project" value="TreeGrafter"/>
</dbReference>
<dbReference type="RefSeq" id="WP_092745159.1">
    <property type="nucleotide sequence ID" value="NZ_FMZC01000013.1"/>
</dbReference>
<dbReference type="PROSITE" id="PS50977">
    <property type="entry name" value="HTH_TETR_2"/>
    <property type="match status" value="1"/>
</dbReference>
<dbReference type="SUPFAM" id="SSF46689">
    <property type="entry name" value="Homeodomain-like"/>
    <property type="match status" value="1"/>
</dbReference>
<dbReference type="InterPro" id="IPR023772">
    <property type="entry name" value="DNA-bd_HTH_TetR-type_CS"/>
</dbReference>